<dbReference type="KEGG" id="mtt:Ftrac_2920"/>
<dbReference type="OrthoDB" id="7595963at2"/>
<dbReference type="EMBL" id="CP002349">
    <property type="protein sequence ID" value="ADR22896.1"/>
    <property type="molecule type" value="Genomic_DNA"/>
</dbReference>
<proteinExistence type="predicted"/>
<accession>E4TSV5</accession>
<sequence>MKTEDKIYSLNEGYSPVIYKSKSGLTYSFPVSSGHADMEFEFDISEQDFEVLKSSNYKFKAFYYILFNEAQSTFGTGHPNPRRYTAEEFEDVKNKVLYKSDHDLKLFIKEFSKEKNLAEEYFHSFSKNVFQ</sequence>
<organism evidence="1 2">
    <name type="scientific">Marivirga tractuosa (strain ATCC 23168 / DSM 4126 / NBRC 15989 / NCIMB 1408 / VKM B-1430 / H-43)</name>
    <name type="common">Microscilla tractuosa</name>
    <name type="synonym">Flexibacter tractuosus</name>
    <dbReference type="NCBI Taxonomy" id="643867"/>
    <lineage>
        <taxon>Bacteria</taxon>
        <taxon>Pseudomonadati</taxon>
        <taxon>Bacteroidota</taxon>
        <taxon>Cytophagia</taxon>
        <taxon>Cytophagales</taxon>
        <taxon>Marivirgaceae</taxon>
        <taxon>Marivirga</taxon>
    </lineage>
</organism>
<evidence type="ECO:0000313" key="1">
    <source>
        <dbReference type="EMBL" id="ADR22896.1"/>
    </source>
</evidence>
<reference evidence="1 2" key="1">
    <citation type="journal article" date="2011" name="Stand. Genomic Sci.">
        <title>Complete genome sequence of Marivirga tractuosa type strain (H-43).</title>
        <authorList>
            <person name="Pagani I."/>
            <person name="Chertkov O."/>
            <person name="Lapidus A."/>
            <person name="Lucas S."/>
            <person name="Del Rio T.G."/>
            <person name="Tice H."/>
            <person name="Copeland A."/>
            <person name="Cheng J.F."/>
            <person name="Nolan M."/>
            <person name="Saunders E."/>
            <person name="Pitluck S."/>
            <person name="Held B."/>
            <person name="Goodwin L."/>
            <person name="Liolios K."/>
            <person name="Ovchinikova G."/>
            <person name="Ivanova N."/>
            <person name="Mavromatis K."/>
            <person name="Pati A."/>
            <person name="Chen A."/>
            <person name="Palaniappan K."/>
            <person name="Land M."/>
            <person name="Hauser L."/>
            <person name="Jeffries C.D."/>
            <person name="Detter J.C."/>
            <person name="Han C."/>
            <person name="Tapia R."/>
            <person name="Ngatchou-Djao O.D."/>
            <person name="Rohde M."/>
            <person name="Goker M."/>
            <person name="Spring S."/>
            <person name="Sikorski J."/>
            <person name="Woyke T."/>
            <person name="Bristow J."/>
            <person name="Eisen J.A."/>
            <person name="Markowitz V."/>
            <person name="Hugenholtz P."/>
            <person name="Klenk H.P."/>
            <person name="Kyrpides N.C."/>
        </authorList>
    </citation>
    <scope>NUCLEOTIDE SEQUENCE [LARGE SCALE GENOMIC DNA]</scope>
    <source>
        <strain evidence="2">ATCC 23168 / DSM 4126 / NBRC 15989 / NCIMB 1408 / VKM B-1430 / H-43</strain>
    </source>
</reference>
<keyword evidence="2" id="KW-1185">Reference proteome</keyword>
<protein>
    <submittedName>
        <fullName evidence="1">Uncharacterized protein</fullName>
    </submittedName>
</protein>
<dbReference type="eggNOG" id="ENOG50336AC">
    <property type="taxonomic scope" value="Bacteria"/>
</dbReference>
<dbReference type="Proteomes" id="UP000008720">
    <property type="component" value="Chromosome"/>
</dbReference>
<name>E4TSV5_MARTH</name>
<dbReference type="HOGENOM" id="CLU_138511_0_0_10"/>
<gene>
    <name evidence="1" type="ordered locus">Ftrac_2920</name>
</gene>
<evidence type="ECO:0000313" key="2">
    <source>
        <dbReference type="Proteomes" id="UP000008720"/>
    </source>
</evidence>
<dbReference type="RefSeq" id="WP_013455039.1">
    <property type="nucleotide sequence ID" value="NC_014759.1"/>
</dbReference>
<dbReference type="STRING" id="643867.Ftrac_2920"/>
<dbReference type="AlphaFoldDB" id="E4TSV5"/>